<dbReference type="OrthoDB" id="9786110at2"/>
<dbReference type="InterPro" id="IPR029058">
    <property type="entry name" value="AB_hydrolase_fold"/>
</dbReference>
<dbReference type="KEGG" id="fri:FraEuI1c_1816"/>
<evidence type="ECO:0000256" key="3">
    <source>
        <dbReference type="PIRSR" id="PIRSR017388-3"/>
    </source>
</evidence>
<feature type="active site" description="Charge relay system" evidence="1">
    <location>
        <position position="240"/>
    </location>
</feature>
<gene>
    <name evidence="5" type="ordered locus">FraEuI1c_1816</name>
</gene>
<dbReference type="Pfam" id="PF12146">
    <property type="entry name" value="Hydrolase_4"/>
    <property type="match status" value="1"/>
</dbReference>
<feature type="site" description="Important for substrate specificity" evidence="3">
    <location>
        <position position="159"/>
    </location>
</feature>
<feature type="domain" description="Serine aminopeptidase S33" evidence="4">
    <location>
        <begin position="35"/>
        <end position="245"/>
    </location>
</feature>
<dbReference type="SUPFAM" id="SSF53474">
    <property type="entry name" value="alpha/beta-Hydrolases"/>
    <property type="match status" value="1"/>
</dbReference>
<dbReference type="STRING" id="298654.FraEuI1c_1816"/>
<keyword evidence="6" id="KW-1185">Reference proteome</keyword>
<dbReference type="InParanoid" id="E3JBK0"/>
<dbReference type="AlphaFoldDB" id="E3JBK0"/>
<accession>E3JBK0</accession>
<dbReference type="RefSeq" id="WP_013422991.1">
    <property type="nucleotide sequence ID" value="NC_014666.1"/>
</dbReference>
<sequence>MAAADRGRGAGAPAGAPLLPGAAPFELGAGGPVGVLLVHGFTGTPQSLRQWGDFLAAAGLTVRCPLLPGHGTRWQDMAQTGWRDWYGAVDEAFGDLRARCDQVFVMGLSMGGTLTLRLAEERGAEVAGAVTVNPSLGTDRRVARLAPLIARVRPSIPGIASDIKATGAREVGYDRVPVRAFVSLMELWKVTLPDLPRIVSPVLTFRSVIDHVVEPSSGRLLLAGMTAAPVTERLLPDSYHVATLDNDRQAIFEGSLEFLRAHAAAPAPGAAAAPGVADVDV</sequence>
<name>E3JBK0_PSEI1</name>
<feature type="active site" description="Nucleophile" evidence="1">
    <location>
        <position position="109"/>
    </location>
</feature>
<dbReference type="InterPro" id="IPR022742">
    <property type="entry name" value="Hydrolase_4"/>
</dbReference>
<dbReference type="ESTHER" id="frasu-e3jbk0">
    <property type="family name" value="CarbLipBact_2"/>
</dbReference>
<dbReference type="Proteomes" id="UP000002484">
    <property type="component" value="Chromosome"/>
</dbReference>
<dbReference type="EMBL" id="CP002299">
    <property type="protein sequence ID" value="ADP79872.1"/>
    <property type="molecule type" value="Genomic_DNA"/>
</dbReference>
<dbReference type="HOGENOM" id="CLU_076594_0_1_11"/>
<proteinExistence type="predicted"/>
<dbReference type="eggNOG" id="COG1647">
    <property type="taxonomic scope" value="Bacteria"/>
</dbReference>
<protein>
    <submittedName>
        <fullName evidence="5">Putative esterase/lipase</fullName>
    </submittedName>
</protein>
<evidence type="ECO:0000313" key="5">
    <source>
        <dbReference type="EMBL" id="ADP79872.1"/>
    </source>
</evidence>
<dbReference type="InterPro" id="IPR012354">
    <property type="entry name" value="Esterase_lipase"/>
</dbReference>
<feature type="active site" description="Charge relay system" evidence="1">
    <location>
        <position position="210"/>
    </location>
</feature>
<evidence type="ECO:0000256" key="2">
    <source>
        <dbReference type="PIRSR" id="PIRSR017388-2"/>
    </source>
</evidence>
<feature type="binding site" evidence="2">
    <location>
        <position position="41"/>
    </location>
    <ligand>
        <name>substrate</name>
    </ligand>
</feature>
<dbReference type="GO" id="GO:0052689">
    <property type="term" value="F:carboxylic ester hydrolase activity"/>
    <property type="evidence" value="ECO:0007669"/>
    <property type="project" value="InterPro"/>
</dbReference>
<evidence type="ECO:0000259" key="4">
    <source>
        <dbReference type="Pfam" id="PF12146"/>
    </source>
</evidence>
<feature type="binding site" evidence="2">
    <location>
        <position position="110"/>
    </location>
    <ligand>
        <name>substrate</name>
    </ligand>
</feature>
<reference evidence="5 6" key="1">
    <citation type="submission" date="2010-10" db="EMBL/GenBank/DDBJ databases">
        <title>Complete sequence of Frankia sp. EuI1c.</title>
        <authorList>
            <consortium name="US DOE Joint Genome Institute"/>
            <person name="Lucas S."/>
            <person name="Copeland A."/>
            <person name="Lapidus A."/>
            <person name="Cheng J.-F."/>
            <person name="Bruce D."/>
            <person name="Goodwin L."/>
            <person name="Pitluck S."/>
            <person name="Chertkov O."/>
            <person name="Detter J.C."/>
            <person name="Han C."/>
            <person name="Tapia R."/>
            <person name="Land M."/>
            <person name="Hauser L."/>
            <person name="Jeffries C."/>
            <person name="Kyrpides N."/>
            <person name="Ivanova N."/>
            <person name="Mikhailova N."/>
            <person name="Beauchemin N."/>
            <person name="Sen A."/>
            <person name="Sur S.A."/>
            <person name="Gtari M."/>
            <person name="Wall L."/>
            <person name="Tisa L."/>
            <person name="Woyke T."/>
        </authorList>
    </citation>
    <scope>NUCLEOTIDE SEQUENCE [LARGE SCALE GENOMIC DNA]</scope>
    <source>
        <strain evidence="6">DSM 45817 / CECT 9037 / EuI1c</strain>
    </source>
</reference>
<evidence type="ECO:0000313" key="6">
    <source>
        <dbReference type="Proteomes" id="UP000002484"/>
    </source>
</evidence>
<organism evidence="5 6">
    <name type="scientific">Pseudofrankia inefficax (strain DSM 45817 / CECT 9037 / DDB 130130 / EuI1c)</name>
    <name type="common">Frankia inefficax</name>
    <dbReference type="NCBI Taxonomy" id="298654"/>
    <lineage>
        <taxon>Bacteria</taxon>
        <taxon>Bacillati</taxon>
        <taxon>Actinomycetota</taxon>
        <taxon>Actinomycetes</taxon>
        <taxon>Frankiales</taxon>
        <taxon>Frankiaceae</taxon>
        <taxon>Pseudofrankia</taxon>
    </lineage>
</organism>
<dbReference type="PIRSF" id="PIRSF017388">
    <property type="entry name" value="Esterase_lipase"/>
    <property type="match status" value="1"/>
</dbReference>
<dbReference type="Gene3D" id="3.40.50.1820">
    <property type="entry name" value="alpha/beta hydrolase"/>
    <property type="match status" value="1"/>
</dbReference>
<evidence type="ECO:0000256" key="1">
    <source>
        <dbReference type="PIRSR" id="PIRSR017388-1"/>
    </source>
</evidence>